<keyword evidence="2" id="KW-1185">Reference proteome</keyword>
<evidence type="ECO:0000313" key="1">
    <source>
        <dbReference type="EMBL" id="CCM01118.1"/>
    </source>
</evidence>
<dbReference type="GeneID" id="24096029"/>
<dbReference type="AlphaFoldDB" id="J4G4E4"/>
<dbReference type="RefSeq" id="XP_012180401.1">
    <property type="nucleotide sequence ID" value="XM_012325011.1"/>
</dbReference>
<evidence type="ECO:0000313" key="2">
    <source>
        <dbReference type="Proteomes" id="UP000006352"/>
    </source>
</evidence>
<name>J4G4E4_9APHY</name>
<proteinExistence type="predicted"/>
<reference evidence="1 2" key="1">
    <citation type="journal article" date="2012" name="Appl. Environ. Microbiol.">
        <title>Short-read sequencing for genomic analysis of the brown rot fungus Fibroporia radiculosa.</title>
        <authorList>
            <person name="Tang J.D."/>
            <person name="Perkins A.D."/>
            <person name="Sonstegard T.S."/>
            <person name="Schroeder S.G."/>
            <person name="Burgess S.C."/>
            <person name="Diehl S.V."/>
        </authorList>
    </citation>
    <scope>NUCLEOTIDE SEQUENCE [LARGE SCALE GENOMIC DNA]</scope>
    <source>
        <strain evidence="1 2">TFFH 294</strain>
    </source>
</reference>
<accession>J4G4E4</accession>
<sequence>MHTSQTTSPELPEEVWEKILGYLGRRKFLVSVMTTSRSLYNVAKRLQYSDLALNFLLGQIYTGSTARPNDCLETLAICTSASSPARAVRHLAISEISYGSVPALLTRALASTAGLKSLDIRVSQDVLDGEPLFLSTDPLITSSTFLPELSALYTNDTRVVLALAPRRPLSSIALPVKMDATAYHAITDSLCQSTAKITQLCFYLEVEDIEAASQSLGAIARTFPNVAQLCLQFRLANVTPVTWVMLEHTIHQIGPSLVRLNALNVLSLVYFPEPVDKAARYETETRRLANLIVGSVPQLRRVELRWHGWTISGGRWSPVDQNHLLRQPQKWLYTESRERSLLSREVII</sequence>
<dbReference type="InParanoid" id="J4G4E4"/>
<dbReference type="OrthoDB" id="2745598at2759"/>
<dbReference type="EMBL" id="HE797020">
    <property type="protein sequence ID" value="CCM01118.1"/>
    <property type="molecule type" value="Genomic_DNA"/>
</dbReference>
<organism evidence="1 2">
    <name type="scientific">Fibroporia radiculosa</name>
    <dbReference type="NCBI Taxonomy" id="599839"/>
    <lineage>
        <taxon>Eukaryota</taxon>
        <taxon>Fungi</taxon>
        <taxon>Dikarya</taxon>
        <taxon>Basidiomycota</taxon>
        <taxon>Agaricomycotina</taxon>
        <taxon>Agaricomycetes</taxon>
        <taxon>Polyporales</taxon>
        <taxon>Fibroporiaceae</taxon>
        <taxon>Fibroporia</taxon>
    </lineage>
</organism>
<dbReference type="Proteomes" id="UP000006352">
    <property type="component" value="Unassembled WGS sequence"/>
</dbReference>
<gene>
    <name evidence="1" type="ORF">FIBRA_03166</name>
</gene>
<dbReference type="CDD" id="cd09917">
    <property type="entry name" value="F-box_SF"/>
    <property type="match status" value="1"/>
</dbReference>
<dbReference type="HOGENOM" id="CLU_806618_0_0_1"/>
<protein>
    <submittedName>
        <fullName evidence="1">Uncharacterized protein</fullName>
    </submittedName>
</protein>